<comment type="caution">
    <text evidence="2">The sequence shown here is derived from an EMBL/GenBank/DDBJ whole genome shotgun (WGS) entry which is preliminary data.</text>
</comment>
<dbReference type="STRING" id="1705564.APG08_00662"/>
<dbReference type="InterPro" id="IPR012340">
    <property type="entry name" value="NA-bd_OB-fold"/>
</dbReference>
<feature type="domain" description="OB" evidence="1">
    <location>
        <begin position="43"/>
        <end position="107"/>
    </location>
</feature>
<dbReference type="InterPro" id="IPR004365">
    <property type="entry name" value="NA-bd_OB_tRNA"/>
</dbReference>
<accession>A0A150J7I3</accession>
<protein>
    <submittedName>
        <fullName evidence="2">OB-fold nucleic acid binding domain protein</fullName>
    </submittedName>
</protein>
<dbReference type="Pfam" id="PF01336">
    <property type="entry name" value="tRNA_anti-codon"/>
    <property type="match status" value="1"/>
</dbReference>
<dbReference type="CDD" id="cd03524">
    <property type="entry name" value="RPA2_OBF_family"/>
    <property type="match status" value="1"/>
</dbReference>
<dbReference type="Gene3D" id="2.40.50.140">
    <property type="entry name" value="Nucleic acid-binding proteins"/>
    <property type="match status" value="1"/>
</dbReference>
<dbReference type="AlphaFoldDB" id="A0A150J7I3"/>
<dbReference type="GO" id="GO:0003676">
    <property type="term" value="F:nucleic acid binding"/>
    <property type="evidence" value="ECO:0007669"/>
    <property type="project" value="InterPro"/>
</dbReference>
<sequence>MTAYKMRIIDLINGKLKKDEMGGFLLSTPFGESKEARILGTIIDSYRNNENTYGSFTIDDGTATTRIKAWSEKIDLIEKFKVGEIVDIIGRVGEYQDEIYIMPENIIPATPNYWLYRELELSKRIKELMERGLSFEYIEKIDTYAPQEPAPKTYQKEESYEHVTEEVNISEVEEALQEPEIEELMEDVSEEALTKDMAEDKGDMSFYDDIDEEEIKESVFNLLKTDPKISKSEVSNVLSIDELDVELAIKDLMDEGRIKSKDGGFEISE</sequence>
<dbReference type="EMBL" id="LNGC01000009">
    <property type="protein sequence ID" value="KYC53180.1"/>
    <property type="molecule type" value="Genomic_DNA"/>
</dbReference>
<name>A0A150J7I3_9EURY</name>
<proteinExistence type="predicted"/>
<evidence type="ECO:0000313" key="3">
    <source>
        <dbReference type="Proteomes" id="UP000075398"/>
    </source>
</evidence>
<dbReference type="SUPFAM" id="SSF50249">
    <property type="entry name" value="Nucleic acid-binding proteins"/>
    <property type="match status" value="1"/>
</dbReference>
<evidence type="ECO:0000259" key="1">
    <source>
        <dbReference type="Pfam" id="PF01336"/>
    </source>
</evidence>
<reference evidence="2 3" key="1">
    <citation type="journal article" date="2016" name="ISME J.">
        <title>Chasing the elusive Euryarchaeota class WSA2: genomes reveal a uniquely fastidious methyl-reducing methanogen.</title>
        <authorList>
            <person name="Nobu M.K."/>
            <person name="Narihiro T."/>
            <person name="Kuroda K."/>
            <person name="Mei R."/>
            <person name="Liu W.T."/>
        </authorList>
    </citation>
    <scope>NUCLEOTIDE SEQUENCE [LARGE SCALE GENOMIC DNA]</scope>
    <source>
        <strain evidence="2">U1lsi0528_Bin055</strain>
    </source>
</reference>
<gene>
    <name evidence="2" type="ORF">AMQ22_00389</name>
</gene>
<evidence type="ECO:0000313" key="2">
    <source>
        <dbReference type="EMBL" id="KYC53180.1"/>
    </source>
</evidence>
<organism evidence="2 3">
    <name type="scientific">Candidatus Methanofastidiosum methylothiophilum</name>
    <dbReference type="NCBI Taxonomy" id="1705564"/>
    <lineage>
        <taxon>Archaea</taxon>
        <taxon>Methanobacteriati</taxon>
        <taxon>Methanobacteriota</taxon>
        <taxon>Stenosarchaea group</taxon>
        <taxon>Candidatus Methanofastidiosia</taxon>
        <taxon>Candidatus Methanofastidiosales</taxon>
        <taxon>Candidatus Methanofastidiosaceae</taxon>
        <taxon>Candidatus Methanofastidiosum</taxon>
    </lineage>
</organism>
<dbReference type="Proteomes" id="UP000075398">
    <property type="component" value="Unassembled WGS sequence"/>
</dbReference>